<keyword evidence="1" id="KW-0378">Hydrolase</keyword>
<reference evidence="1" key="2">
    <citation type="submission" date="2020-09" db="EMBL/GenBank/DDBJ databases">
        <authorList>
            <person name="Sun Q."/>
            <person name="Ohkuma M."/>
        </authorList>
    </citation>
    <scope>NUCLEOTIDE SEQUENCE</scope>
    <source>
        <strain evidence="1">JCM 3051</strain>
    </source>
</reference>
<proteinExistence type="predicted"/>
<dbReference type="Pfam" id="PF03663">
    <property type="entry name" value="Glyco_hydro_76"/>
    <property type="match status" value="1"/>
</dbReference>
<dbReference type="PIRSF" id="PIRSF021505">
    <property type="entry name" value="O_gly_hdrol"/>
    <property type="match status" value="1"/>
</dbReference>
<dbReference type="PANTHER" id="PTHR47791">
    <property type="entry name" value="MEIOTICALLY UP-REGULATED GENE 191 PROTEIN"/>
    <property type="match status" value="1"/>
</dbReference>
<dbReference type="InterPro" id="IPR053169">
    <property type="entry name" value="MUG_Protein"/>
</dbReference>
<sequence length="360" mass="39482">MNDATPSPGPWSETADLAQRSLDHFFGAPEPQLLHNTYPAGDDSTFNYWWLAHVIDVRLDAYHRTGDPAWLALAEATDANLRGRNGGSLFNDYFDDMLWYALALERLARATGRSGPLDDARAIWEHVVEHGWNDTLGASVAWRKQQPYYKNTPANGPFVILSARLHAHDAQPRYLAHGRASFDWITRTLVGPDGFVEDGINREGDGRVDTPWRFTYNQGLYVGAAVALDAVAPEQDLVDRAVRTATTALRELAPDGVVGKEGGGGDEGLFKGVLYRYLGTLLDRLGHDAPEAAPLLAFVRRSTDLLARTGRHGDHLLAGDDWREPARLPVHYSTQLSAVMALELRAALEAVAPVTGAAAR</sequence>
<dbReference type="InterPro" id="IPR008928">
    <property type="entry name" value="6-hairpin_glycosidase_sf"/>
</dbReference>
<organism evidence="1 2">
    <name type="scientific">Promicromonospora citrea</name>
    <dbReference type="NCBI Taxonomy" id="43677"/>
    <lineage>
        <taxon>Bacteria</taxon>
        <taxon>Bacillati</taxon>
        <taxon>Actinomycetota</taxon>
        <taxon>Actinomycetes</taxon>
        <taxon>Micrococcales</taxon>
        <taxon>Promicromonosporaceae</taxon>
        <taxon>Promicromonospora</taxon>
    </lineage>
</organism>
<reference evidence="1" key="1">
    <citation type="journal article" date="2014" name="Int. J. Syst. Evol. Microbiol.">
        <title>Complete genome sequence of Corynebacterium casei LMG S-19264T (=DSM 44701T), isolated from a smear-ripened cheese.</title>
        <authorList>
            <consortium name="US DOE Joint Genome Institute (JGI-PGF)"/>
            <person name="Walter F."/>
            <person name="Albersmeier A."/>
            <person name="Kalinowski J."/>
            <person name="Ruckert C."/>
        </authorList>
    </citation>
    <scope>NUCLEOTIDE SEQUENCE</scope>
    <source>
        <strain evidence="1">JCM 3051</strain>
    </source>
</reference>
<name>A0A8H9GPV5_9MICO</name>
<dbReference type="Gene3D" id="1.50.10.20">
    <property type="match status" value="1"/>
</dbReference>
<dbReference type="AlphaFoldDB" id="A0A8H9GPV5"/>
<evidence type="ECO:0000313" key="2">
    <source>
        <dbReference type="Proteomes" id="UP000655589"/>
    </source>
</evidence>
<accession>A0A8H9GPV5</accession>
<dbReference type="SUPFAM" id="SSF48208">
    <property type="entry name" value="Six-hairpin glycosidases"/>
    <property type="match status" value="1"/>
</dbReference>
<evidence type="ECO:0000313" key="1">
    <source>
        <dbReference type="EMBL" id="GGM42527.1"/>
    </source>
</evidence>
<gene>
    <name evidence="1" type="ORF">GCM10010102_42550</name>
</gene>
<dbReference type="GO" id="GO:0016787">
    <property type="term" value="F:hydrolase activity"/>
    <property type="evidence" value="ECO:0007669"/>
    <property type="project" value="UniProtKB-KW"/>
</dbReference>
<keyword evidence="2" id="KW-1185">Reference proteome</keyword>
<dbReference type="InterPro" id="IPR005198">
    <property type="entry name" value="Glyco_hydro_76"/>
</dbReference>
<dbReference type="InterPro" id="IPR014512">
    <property type="entry name" value="O_gly_hydro"/>
</dbReference>
<protein>
    <submittedName>
        <fullName evidence="1">Glycoside hydrolase</fullName>
    </submittedName>
</protein>
<dbReference type="EMBL" id="BMPT01000024">
    <property type="protein sequence ID" value="GGM42527.1"/>
    <property type="molecule type" value="Genomic_DNA"/>
</dbReference>
<dbReference type="GO" id="GO:0005975">
    <property type="term" value="P:carbohydrate metabolic process"/>
    <property type="evidence" value="ECO:0007669"/>
    <property type="project" value="InterPro"/>
</dbReference>
<comment type="caution">
    <text evidence="1">The sequence shown here is derived from an EMBL/GenBank/DDBJ whole genome shotgun (WGS) entry which is preliminary data.</text>
</comment>
<dbReference type="RefSeq" id="WP_171104289.1">
    <property type="nucleotide sequence ID" value="NZ_BMPT01000024.1"/>
</dbReference>
<dbReference type="PANTHER" id="PTHR47791:SF3">
    <property type="entry name" value="MEIOTICALLY UP-REGULATED GENE 191 PROTEIN"/>
    <property type="match status" value="1"/>
</dbReference>
<dbReference type="Proteomes" id="UP000655589">
    <property type="component" value="Unassembled WGS sequence"/>
</dbReference>